<dbReference type="GO" id="GO:0097237">
    <property type="term" value="P:cellular response to toxic substance"/>
    <property type="evidence" value="ECO:0007669"/>
    <property type="project" value="UniProtKB-ARBA"/>
</dbReference>
<dbReference type="Proteomes" id="UP001265746">
    <property type="component" value="Unassembled WGS sequence"/>
</dbReference>
<keyword evidence="2" id="KW-0285">Flavoprotein</keyword>
<dbReference type="PANTHER" id="PTHR48105">
    <property type="entry name" value="THIOREDOXIN REDUCTASE 1-RELATED-RELATED"/>
    <property type="match status" value="1"/>
</dbReference>
<name>A0AAD9WBL4_PHOAM</name>
<gene>
    <name evidence="5" type="ORF">N8I77_002220</name>
</gene>
<comment type="caution">
    <text evidence="5">The sequence shown here is derived from an EMBL/GenBank/DDBJ whole genome shotgun (WGS) entry which is preliminary data.</text>
</comment>
<dbReference type="InterPro" id="IPR036188">
    <property type="entry name" value="FAD/NAD-bd_sf"/>
</dbReference>
<evidence type="ECO:0000313" key="5">
    <source>
        <dbReference type="EMBL" id="KAK2615469.1"/>
    </source>
</evidence>
<organism evidence="5 6">
    <name type="scientific">Phomopsis amygdali</name>
    <name type="common">Fusicoccum amygdali</name>
    <dbReference type="NCBI Taxonomy" id="1214568"/>
    <lineage>
        <taxon>Eukaryota</taxon>
        <taxon>Fungi</taxon>
        <taxon>Dikarya</taxon>
        <taxon>Ascomycota</taxon>
        <taxon>Pezizomycotina</taxon>
        <taxon>Sordariomycetes</taxon>
        <taxon>Sordariomycetidae</taxon>
        <taxon>Diaporthales</taxon>
        <taxon>Diaporthaceae</taxon>
        <taxon>Diaporthe</taxon>
    </lineage>
</organism>
<reference evidence="5" key="1">
    <citation type="submission" date="2023-06" db="EMBL/GenBank/DDBJ databases">
        <authorList>
            <person name="Noh H."/>
        </authorList>
    </citation>
    <scope>NUCLEOTIDE SEQUENCE</scope>
    <source>
        <strain evidence="5">DUCC20226</strain>
    </source>
</reference>
<dbReference type="GO" id="GO:0016491">
    <property type="term" value="F:oxidoreductase activity"/>
    <property type="evidence" value="ECO:0007669"/>
    <property type="project" value="UniProtKB-KW"/>
</dbReference>
<feature type="domain" description="FAD/NAD(P)-binding" evidence="4">
    <location>
        <begin position="8"/>
        <end position="128"/>
    </location>
</feature>
<evidence type="ECO:0000313" key="6">
    <source>
        <dbReference type="Proteomes" id="UP001265746"/>
    </source>
</evidence>
<dbReference type="PRINTS" id="PR00368">
    <property type="entry name" value="FADPNR"/>
</dbReference>
<keyword evidence="3" id="KW-0560">Oxidoreductase</keyword>
<proteinExistence type="inferred from homology"/>
<comment type="similarity">
    <text evidence="1">Belongs to the class-II pyridine nucleotide-disulfide oxidoreductase family.</text>
</comment>
<dbReference type="Gene3D" id="3.50.50.60">
    <property type="entry name" value="FAD/NAD(P)-binding domain"/>
    <property type="match status" value="2"/>
</dbReference>
<dbReference type="Pfam" id="PF07992">
    <property type="entry name" value="Pyr_redox_2"/>
    <property type="match status" value="2"/>
</dbReference>
<evidence type="ECO:0000256" key="1">
    <source>
        <dbReference type="ARBA" id="ARBA00009333"/>
    </source>
</evidence>
<keyword evidence="6" id="KW-1185">Reference proteome</keyword>
<dbReference type="InterPro" id="IPR050097">
    <property type="entry name" value="Ferredoxin-NADP_redctase_2"/>
</dbReference>
<dbReference type="PRINTS" id="PR00469">
    <property type="entry name" value="PNDRDTASEII"/>
</dbReference>
<evidence type="ECO:0000256" key="3">
    <source>
        <dbReference type="ARBA" id="ARBA00023002"/>
    </source>
</evidence>
<dbReference type="InterPro" id="IPR023753">
    <property type="entry name" value="FAD/NAD-binding_dom"/>
</dbReference>
<dbReference type="EMBL" id="JAUJFL010000001">
    <property type="protein sequence ID" value="KAK2615469.1"/>
    <property type="molecule type" value="Genomic_DNA"/>
</dbReference>
<dbReference type="AlphaFoldDB" id="A0AAD9WBL4"/>
<evidence type="ECO:0000259" key="4">
    <source>
        <dbReference type="Pfam" id="PF07992"/>
    </source>
</evidence>
<protein>
    <recommendedName>
        <fullName evidence="4">FAD/NAD(P)-binding domain-containing protein</fullName>
    </recommendedName>
</protein>
<sequence length="319" mass="34900">MAPPKVVDVLIIGGGPAGLAVASTIVRQLQTGILFDSGVYRNARAHHMHGVVGFDHVAPETFRMKSKGDILRRYDMEFKRAYIETIKKLDNGNFQATDGWANVYEGRKVVIATGVKDILPQIEGFDFCWGRAVFPNLLCHGYEDQGGDSAGLFAFAMFDNLETVSQIGNTALQLSKNLRIYTNGNEEFTSQIQANAWRPDFKSRVTIEKRCIRSLRMLSDDTSQVLVTLDDGTQFEESYVVYHPPIEINGPFVKQLGLETGAQGEIKVSSPFNETSVPGVFAAGDAASQIRMVPNAIYGGSLAGNGLITQLQAEKAQTS</sequence>
<dbReference type="SUPFAM" id="SSF51905">
    <property type="entry name" value="FAD/NAD(P)-binding domain"/>
    <property type="match status" value="1"/>
</dbReference>
<feature type="domain" description="FAD/NAD(P)-binding" evidence="4">
    <location>
        <begin position="214"/>
        <end position="299"/>
    </location>
</feature>
<accession>A0AAD9WBL4</accession>
<evidence type="ECO:0000256" key="2">
    <source>
        <dbReference type="ARBA" id="ARBA00022630"/>
    </source>
</evidence>